<dbReference type="EMBL" id="KZ772691">
    <property type="protein sequence ID" value="PTQ44595.1"/>
    <property type="molecule type" value="Genomic_DNA"/>
</dbReference>
<dbReference type="AlphaFoldDB" id="A0A2R6XES4"/>
<evidence type="ECO:0000313" key="2">
    <source>
        <dbReference type="Proteomes" id="UP000244005"/>
    </source>
</evidence>
<reference evidence="2" key="1">
    <citation type="journal article" date="2017" name="Cell">
        <title>Insights into land plant evolution garnered from the Marchantia polymorpha genome.</title>
        <authorList>
            <person name="Bowman J.L."/>
            <person name="Kohchi T."/>
            <person name="Yamato K.T."/>
            <person name="Jenkins J."/>
            <person name="Shu S."/>
            <person name="Ishizaki K."/>
            <person name="Yamaoka S."/>
            <person name="Nishihama R."/>
            <person name="Nakamura Y."/>
            <person name="Berger F."/>
            <person name="Adam C."/>
            <person name="Aki S.S."/>
            <person name="Althoff F."/>
            <person name="Araki T."/>
            <person name="Arteaga-Vazquez M.A."/>
            <person name="Balasubrmanian S."/>
            <person name="Barry K."/>
            <person name="Bauer D."/>
            <person name="Boehm C.R."/>
            <person name="Briginshaw L."/>
            <person name="Caballero-Perez J."/>
            <person name="Catarino B."/>
            <person name="Chen F."/>
            <person name="Chiyoda S."/>
            <person name="Chovatia M."/>
            <person name="Davies K.M."/>
            <person name="Delmans M."/>
            <person name="Demura T."/>
            <person name="Dierschke T."/>
            <person name="Dolan L."/>
            <person name="Dorantes-Acosta A.E."/>
            <person name="Eklund D.M."/>
            <person name="Florent S.N."/>
            <person name="Flores-Sandoval E."/>
            <person name="Fujiyama A."/>
            <person name="Fukuzawa H."/>
            <person name="Galik B."/>
            <person name="Grimanelli D."/>
            <person name="Grimwood J."/>
            <person name="Grossniklaus U."/>
            <person name="Hamada T."/>
            <person name="Haseloff J."/>
            <person name="Hetherington A.J."/>
            <person name="Higo A."/>
            <person name="Hirakawa Y."/>
            <person name="Hundley H.N."/>
            <person name="Ikeda Y."/>
            <person name="Inoue K."/>
            <person name="Inoue S.I."/>
            <person name="Ishida S."/>
            <person name="Jia Q."/>
            <person name="Kakita M."/>
            <person name="Kanazawa T."/>
            <person name="Kawai Y."/>
            <person name="Kawashima T."/>
            <person name="Kennedy M."/>
            <person name="Kinose K."/>
            <person name="Kinoshita T."/>
            <person name="Kohara Y."/>
            <person name="Koide E."/>
            <person name="Komatsu K."/>
            <person name="Kopischke S."/>
            <person name="Kubo M."/>
            <person name="Kyozuka J."/>
            <person name="Lagercrantz U."/>
            <person name="Lin S.S."/>
            <person name="Lindquist E."/>
            <person name="Lipzen A.M."/>
            <person name="Lu C.W."/>
            <person name="De Luna E."/>
            <person name="Martienssen R.A."/>
            <person name="Minamino N."/>
            <person name="Mizutani M."/>
            <person name="Mizutani M."/>
            <person name="Mochizuki N."/>
            <person name="Monte I."/>
            <person name="Mosher R."/>
            <person name="Nagasaki H."/>
            <person name="Nakagami H."/>
            <person name="Naramoto S."/>
            <person name="Nishitani K."/>
            <person name="Ohtani M."/>
            <person name="Okamoto T."/>
            <person name="Okumura M."/>
            <person name="Phillips J."/>
            <person name="Pollak B."/>
            <person name="Reinders A."/>
            <person name="Rovekamp M."/>
            <person name="Sano R."/>
            <person name="Sawa S."/>
            <person name="Schmid M.W."/>
            <person name="Shirakawa M."/>
            <person name="Solano R."/>
            <person name="Spunde A."/>
            <person name="Suetsugu N."/>
            <person name="Sugano S."/>
            <person name="Sugiyama A."/>
            <person name="Sun R."/>
            <person name="Suzuki Y."/>
            <person name="Takenaka M."/>
            <person name="Takezawa D."/>
            <person name="Tomogane H."/>
            <person name="Tsuzuki M."/>
            <person name="Ueda T."/>
            <person name="Umeda M."/>
            <person name="Ward J.M."/>
            <person name="Watanabe Y."/>
            <person name="Yazaki K."/>
            <person name="Yokoyama R."/>
            <person name="Yoshitake Y."/>
            <person name="Yotsui I."/>
            <person name="Zachgo S."/>
            <person name="Schmutz J."/>
        </authorList>
    </citation>
    <scope>NUCLEOTIDE SEQUENCE [LARGE SCALE GENOMIC DNA]</scope>
    <source>
        <strain evidence="2">Tak-1</strain>
    </source>
</reference>
<gene>
    <name evidence="1" type="ORF">MARPO_0019s0034</name>
</gene>
<proteinExistence type="predicted"/>
<dbReference type="Gramene" id="Mp1g12640.1">
    <property type="protein sequence ID" value="Mp1g12640.1.cds1"/>
    <property type="gene ID" value="Mp1g12640"/>
</dbReference>
<organism evidence="1 2">
    <name type="scientific">Marchantia polymorpha</name>
    <name type="common">Common liverwort</name>
    <name type="synonym">Marchantia aquatica</name>
    <dbReference type="NCBI Taxonomy" id="3197"/>
    <lineage>
        <taxon>Eukaryota</taxon>
        <taxon>Viridiplantae</taxon>
        <taxon>Streptophyta</taxon>
        <taxon>Embryophyta</taxon>
        <taxon>Marchantiophyta</taxon>
        <taxon>Marchantiopsida</taxon>
        <taxon>Marchantiidae</taxon>
        <taxon>Marchantiales</taxon>
        <taxon>Marchantiaceae</taxon>
        <taxon>Marchantia</taxon>
    </lineage>
</organism>
<keyword evidence="2" id="KW-1185">Reference proteome</keyword>
<name>A0A2R6XES4_MARPO</name>
<dbReference type="Proteomes" id="UP000244005">
    <property type="component" value="Unassembled WGS sequence"/>
</dbReference>
<accession>A0A2R6XES4</accession>
<protein>
    <submittedName>
        <fullName evidence="1">Uncharacterized protein</fullName>
    </submittedName>
</protein>
<evidence type="ECO:0000313" key="1">
    <source>
        <dbReference type="EMBL" id="PTQ44595.1"/>
    </source>
</evidence>
<sequence>MKEQKWPIALSLCTVGGRKSFCNVTSMASRVLQYCAELSSSLESGVNCAGHYSESLIHLTGSCTKGILGSAVSSSLESIKHHISIWSYLDVQTVNSIIVHVGPSLACCMFLLIKLDG</sequence>